<feature type="region of interest" description="Disordered" evidence="1">
    <location>
        <begin position="465"/>
        <end position="494"/>
    </location>
</feature>
<feature type="domain" description="Pyrroloquinoline quinone-dependent pyranose dehydrogenase beta-propeller" evidence="2">
    <location>
        <begin position="340"/>
        <end position="446"/>
    </location>
</feature>
<keyword evidence="4" id="KW-1185">Reference proteome</keyword>
<gene>
    <name evidence="3" type="ORF">FGU71_05555</name>
</gene>
<dbReference type="InterPro" id="IPR054539">
    <property type="entry name" value="Beta-prop_PDH"/>
</dbReference>
<dbReference type="Gene3D" id="2.120.10.30">
    <property type="entry name" value="TolB, C-terminal domain"/>
    <property type="match status" value="1"/>
</dbReference>
<feature type="domain" description="Pyrroloquinoline quinone-dependent pyranose dehydrogenase beta-propeller" evidence="2">
    <location>
        <begin position="154"/>
        <end position="296"/>
    </location>
</feature>
<protein>
    <submittedName>
        <fullName evidence="3">Sorbosone dehydrogenase family protein</fullName>
    </submittedName>
</protein>
<evidence type="ECO:0000313" key="4">
    <source>
        <dbReference type="Proteomes" id="UP000316343"/>
    </source>
</evidence>
<dbReference type="RefSeq" id="WP_142787635.1">
    <property type="nucleotide sequence ID" value="NZ_VHJK01000001.1"/>
</dbReference>
<dbReference type="PANTHER" id="PTHR33546:SF1">
    <property type="entry name" value="LARGE, MULTIFUNCTIONAL SECRETED PROTEIN"/>
    <property type="match status" value="1"/>
</dbReference>
<dbReference type="SUPFAM" id="SSF50952">
    <property type="entry name" value="Soluble quinoprotein glucose dehydrogenase"/>
    <property type="match status" value="1"/>
</dbReference>
<organism evidence="3 4">
    <name type="scientific">Erythrobacter insulae</name>
    <dbReference type="NCBI Taxonomy" id="2584124"/>
    <lineage>
        <taxon>Bacteria</taxon>
        <taxon>Pseudomonadati</taxon>
        <taxon>Pseudomonadota</taxon>
        <taxon>Alphaproteobacteria</taxon>
        <taxon>Sphingomonadales</taxon>
        <taxon>Erythrobacteraceae</taxon>
        <taxon>Erythrobacter/Porphyrobacter group</taxon>
        <taxon>Erythrobacter</taxon>
    </lineage>
</organism>
<evidence type="ECO:0000256" key="1">
    <source>
        <dbReference type="SAM" id="MobiDB-lite"/>
    </source>
</evidence>
<proteinExistence type="predicted"/>
<dbReference type="Proteomes" id="UP000316343">
    <property type="component" value="Unassembled WGS sequence"/>
</dbReference>
<dbReference type="EMBL" id="VHJK01000001">
    <property type="protein sequence ID" value="TRD11370.1"/>
    <property type="molecule type" value="Genomic_DNA"/>
</dbReference>
<dbReference type="AlphaFoldDB" id="A0A547PB57"/>
<name>A0A547PB57_9SPHN</name>
<dbReference type="PANTHER" id="PTHR33546">
    <property type="entry name" value="LARGE, MULTIFUNCTIONAL SECRETED PROTEIN-RELATED"/>
    <property type="match status" value="1"/>
</dbReference>
<dbReference type="InterPro" id="IPR011041">
    <property type="entry name" value="Quinoprot_gluc/sorb_DH_b-prop"/>
</dbReference>
<accession>A0A547PB57</accession>
<comment type="caution">
    <text evidence="3">The sequence shown here is derived from an EMBL/GenBank/DDBJ whole genome shotgun (WGS) entry which is preliminary data.</text>
</comment>
<evidence type="ECO:0000313" key="3">
    <source>
        <dbReference type="EMBL" id="TRD11370.1"/>
    </source>
</evidence>
<sequence>MAILRKLAIALLVLTLIIGVALFFLTRGDTAEMSVDEVAGTEPILAEPQAEDFPTVQIAKPVGWADGELPEPGEGLSVNRFAEGLEHPRVLYALPNGDVLVTLTRAPKTEGDGEGGIMATLRGWVASYLFSEAGASGESPNQIVLLRDEDGDGAAEKQVVIREEGLDSPSGMSWRDGTLYVANHNAVLAFDYELGSETVSGKGLKLMDLPAGGGHWMRNMEIHPEKNVLYVAVGSVSNIGESGMAVEEGRAMIWEYDLESGSPRQFAVGLRNPNGLDFSPWSGELWTTVNERDMLGSDLVPDYLTNVPIGAQYGWPWLYYKENIDRRVKTPMPAYLMEYTRNPEFALGPHVAALGLVFTKEGHRMGNKMASGAFIARHGSWNRKPPSGYDVVYVEFDALGNPIGKPVTVLGGFLNDDGTTKGRPTWVEWASDGSLLVSDDTAGIIWRAVAPDADAGEGIVQISGKSLPPQRELRDPRASFEEDYLRRQAGQAIE</sequence>
<feature type="compositionally biased region" description="Basic and acidic residues" evidence="1">
    <location>
        <begin position="471"/>
        <end position="486"/>
    </location>
</feature>
<evidence type="ECO:0000259" key="2">
    <source>
        <dbReference type="Pfam" id="PF22807"/>
    </source>
</evidence>
<dbReference type="InterPro" id="IPR011042">
    <property type="entry name" value="6-blade_b-propeller_TolB-like"/>
</dbReference>
<reference evidence="3 4" key="1">
    <citation type="submission" date="2019-06" db="EMBL/GenBank/DDBJ databases">
        <title>Erythrobacter insulae sp. nov., isolated from a tidal flat.</title>
        <authorList>
            <person name="Yoon J.-H."/>
        </authorList>
    </citation>
    <scope>NUCLEOTIDE SEQUENCE [LARGE SCALE GENOMIC DNA]</scope>
    <source>
        <strain evidence="3 4">JBTF-M21</strain>
    </source>
</reference>
<dbReference type="OrthoDB" id="9770043at2"/>
<dbReference type="Pfam" id="PF22807">
    <property type="entry name" value="TrAA12"/>
    <property type="match status" value="2"/>
</dbReference>